<dbReference type="EMBL" id="QTSX02002323">
    <property type="protein sequence ID" value="KAJ9076116.1"/>
    <property type="molecule type" value="Genomic_DNA"/>
</dbReference>
<proteinExistence type="predicted"/>
<sequence length="81" mass="9111">MPHLKLKLPTNVPVFLMPRNLSHPSLTPQLRSFEAQQVALQGLTTHCKKLPTSNRLQLVYVGGILRKPIREVKQKPHGLGL</sequence>
<reference evidence="1" key="1">
    <citation type="submission" date="2022-04" db="EMBL/GenBank/DDBJ databases">
        <title>Genome of the entomopathogenic fungus Entomophthora muscae.</title>
        <authorList>
            <person name="Elya C."/>
            <person name="Lovett B.R."/>
            <person name="Lee E."/>
            <person name="Macias A.M."/>
            <person name="Hajek A.E."/>
            <person name="De Bivort B.L."/>
            <person name="Kasson M.T."/>
            <person name="De Fine Licht H.H."/>
            <person name="Stajich J.E."/>
        </authorList>
    </citation>
    <scope>NUCLEOTIDE SEQUENCE</scope>
    <source>
        <strain evidence="1">Berkeley</strain>
    </source>
</reference>
<name>A0ACC2TNP8_9FUNG</name>
<comment type="caution">
    <text evidence="1">The sequence shown here is derived from an EMBL/GenBank/DDBJ whole genome shotgun (WGS) entry which is preliminary data.</text>
</comment>
<evidence type="ECO:0000313" key="1">
    <source>
        <dbReference type="EMBL" id="KAJ9076116.1"/>
    </source>
</evidence>
<evidence type="ECO:0000313" key="2">
    <source>
        <dbReference type="Proteomes" id="UP001165960"/>
    </source>
</evidence>
<gene>
    <name evidence="1" type="ORF">DSO57_1029392</name>
</gene>
<protein>
    <submittedName>
        <fullName evidence="1">Uncharacterized protein</fullName>
    </submittedName>
</protein>
<accession>A0ACC2TNP8</accession>
<organism evidence="1 2">
    <name type="scientific">Entomophthora muscae</name>
    <dbReference type="NCBI Taxonomy" id="34485"/>
    <lineage>
        <taxon>Eukaryota</taxon>
        <taxon>Fungi</taxon>
        <taxon>Fungi incertae sedis</taxon>
        <taxon>Zoopagomycota</taxon>
        <taxon>Entomophthoromycotina</taxon>
        <taxon>Entomophthoromycetes</taxon>
        <taxon>Entomophthorales</taxon>
        <taxon>Entomophthoraceae</taxon>
        <taxon>Entomophthora</taxon>
    </lineage>
</organism>
<dbReference type="Proteomes" id="UP001165960">
    <property type="component" value="Unassembled WGS sequence"/>
</dbReference>
<keyword evidence="2" id="KW-1185">Reference proteome</keyword>